<sequence>MRRPASLLLALAATALAVTACAPANSAEPSASPRPSETTSASPTPTETTSAQIVVTLDGLTVTGAEDRSADYTDAAALLELLQEVTGQLPEPESVEIFPGEASTLEAYDWEGLRVLADSAGEAPASVSVTAAEVAGLPAVTEDGFRVGSTRAELRAADAWALTDAEDPETASELGLGGREVPDTESLTRPGSTGIIYTMFVLDGDTVTQIMVPANDFSDL</sequence>
<name>A0ABZ2HSP8_9MICO</name>
<organism evidence="3 4">
    <name type="scientific">Microbacterium paraoxydans</name>
    <dbReference type="NCBI Taxonomy" id="199592"/>
    <lineage>
        <taxon>Bacteria</taxon>
        <taxon>Bacillati</taxon>
        <taxon>Actinomycetota</taxon>
        <taxon>Actinomycetes</taxon>
        <taxon>Micrococcales</taxon>
        <taxon>Microbacteriaceae</taxon>
        <taxon>Microbacterium</taxon>
    </lineage>
</organism>
<evidence type="ECO:0000256" key="2">
    <source>
        <dbReference type="SAM" id="SignalP"/>
    </source>
</evidence>
<evidence type="ECO:0000256" key="1">
    <source>
        <dbReference type="SAM" id="MobiDB-lite"/>
    </source>
</evidence>
<protein>
    <submittedName>
        <fullName evidence="3">Uncharacterized protein</fullName>
    </submittedName>
</protein>
<accession>A0ABZ2HSP8</accession>
<evidence type="ECO:0000313" key="4">
    <source>
        <dbReference type="Proteomes" id="UP001377573"/>
    </source>
</evidence>
<dbReference type="EMBL" id="CP146240">
    <property type="protein sequence ID" value="WWS83746.1"/>
    <property type="molecule type" value="Genomic_DNA"/>
</dbReference>
<gene>
    <name evidence="3" type="ORF">V8Z62_10540</name>
</gene>
<keyword evidence="4" id="KW-1185">Reference proteome</keyword>
<evidence type="ECO:0000313" key="3">
    <source>
        <dbReference type="EMBL" id="WWS83746.1"/>
    </source>
</evidence>
<keyword evidence="2" id="KW-0732">Signal</keyword>
<dbReference type="Proteomes" id="UP001377573">
    <property type="component" value="Chromosome"/>
</dbReference>
<feature type="signal peptide" evidence="2">
    <location>
        <begin position="1"/>
        <end position="26"/>
    </location>
</feature>
<dbReference type="PROSITE" id="PS51257">
    <property type="entry name" value="PROKAR_LIPOPROTEIN"/>
    <property type="match status" value="1"/>
</dbReference>
<reference evidence="3 4" key="1">
    <citation type="submission" date="2024-02" db="EMBL/GenBank/DDBJ databases">
        <authorList>
            <person name="Alasadi S."/>
            <person name="Hussein S.A."/>
        </authorList>
    </citation>
    <scope>NUCLEOTIDE SEQUENCE [LARGE SCALE GENOMIC DNA]</scope>
    <source>
        <strain evidence="3 4">GJ_SRA_44_2022</strain>
    </source>
</reference>
<proteinExistence type="predicted"/>
<dbReference type="RefSeq" id="WP_338565699.1">
    <property type="nucleotide sequence ID" value="NZ_CP146240.1"/>
</dbReference>
<feature type="region of interest" description="Disordered" evidence="1">
    <location>
        <begin position="24"/>
        <end position="50"/>
    </location>
</feature>
<feature type="chain" id="PRO_5047078539" evidence="2">
    <location>
        <begin position="27"/>
        <end position="220"/>
    </location>
</feature>
<feature type="region of interest" description="Disordered" evidence="1">
    <location>
        <begin position="165"/>
        <end position="188"/>
    </location>
</feature>